<reference evidence="2" key="1">
    <citation type="submission" date="2023-10" db="EMBL/GenBank/DDBJ databases">
        <title>Genome assembly of Pristionchus species.</title>
        <authorList>
            <person name="Yoshida K."/>
            <person name="Sommer R.J."/>
        </authorList>
    </citation>
    <scope>NUCLEOTIDE SEQUENCE</scope>
    <source>
        <strain evidence="2">RS0144</strain>
    </source>
</reference>
<proteinExistence type="predicted"/>
<gene>
    <name evidence="2" type="ORF">PENTCL1PPCAC_17163</name>
</gene>
<dbReference type="AlphaFoldDB" id="A0AAV5TL52"/>
<feature type="compositionally biased region" description="Basic and acidic residues" evidence="1">
    <location>
        <begin position="63"/>
        <end position="73"/>
    </location>
</feature>
<sequence length="104" mass="11426">CVAEDVEARVDGHIARKGHHIERIHDGQKGLQTTEPNGGLAVVLGQVHDRDSRRLRSSSCRSRNGDEREHRAVGDLGATEGRNDEVKKLGLRVGSVEGRGLEWI</sequence>
<name>A0AAV5TL52_9BILA</name>
<dbReference type="Proteomes" id="UP001432027">
    <property type="component" value="Unassembled WGS sequence"/>
</dbReference>
<comment type="caution">
    <text evidence="2">The sequence shown here is derived from an EMBL/GenBank/DDBJ whole genome shotgun (WGS) entry which is preliminary data.</text>
</comment>
<protein>
    <submittedName>
        <fullName evidence="2">Uncharacterized protein</fullName>
    </submittedName>
</protein>
<evidence type="ECO:0000256" key="1">
    <source>
        <dbReference type="SAM" id="MobiDB-lite"/>
    </source>
</evidence>
<evidence type="ECO:0000313" key="3">
    <source>
        <dbReference type="Proteomes" id="UP001432027"/>
    </source>
</evidence>
<feature type="non-terminal residue" evidence="2">
    <location>
        <position position="104"/>
    </location>
</feature>
<dbReference type="EMBL" id="BTSX01000004">
    <property type="protein sequence ID" value="GMS94988.1"/>
    <property type="molecule type" value="Genomic_DNA"/>
</dbReference>
<feature type="non-terminal residue" evidence="2">
    <location>
        <position position="1"/>
    </location>
</feature>
<organism evidence="2 3">
    <name type="scientific">Pristionchus entomophagus</name>
    <dbReference type="NCBI Taxonomy" id="358040"/>
    <lineage>
        <taxon>Eukaryota</taxon>
        <taxon>Metazoa</taxon>
        <taxon>Ecdysozoa</taxon>
        <taxon>Nematoda</taxon>
        <taxon>Chromadorea</taxon>
        <taxon>Rhabditida</taxon>
        <taxon>Rhabditina</taxon>
        <taxon>Diplogasteromorpha</taxon>
        <taxon>Diplogasteroidea</taxon>
        <taxon>Neodiplogasteridae</taxon>
        <taxon>Pristionchus</taxon>
    </lineage>
</organism>
<accession>A0AAV5TL52</accession>
<keyword evidence="3" id="KW-1185">Reference proteome</keyword>
<feature type="region of interest" description="Disordered" evidence="1">
    <location>
        <begin position="50"/>
        <end position="79"/>
    </location>
</feature>
<evidence type="ECO:0000313" key="2">
    <source>
        <dbReference type="EMBL" id="GMS94988.1"/>
    </source>
</evidence>